<dbReference type="Pfam" id="PF03417">
    <property type="entry name" value="AAT"/>
    <property type="match status" value="1"/>
</dbReference>
<name>A0A382DMY1_9ZZZZ</name>
<dbReference type="InterPro" id="IPR029055">
    <property type="entry name" value="Ntn_hydrolases_N"/>
</dbReference>
<evidence type="ECO:0000313" key="2">
    <source>
        <dbReference type="EMBL" id="SVB39354.1"/>
    </source>
</evidence>
<reference evidence="2" key="1">
    <citation type="submission" date="2018-05" db="EMBL/GenBank/DDBJ databases">
        <authorList>
            <person name="Lanie J.A."/>
            <person name="Ng W.-L."/>
            <person name="Kazmierczak K.M."/>
            <person name="Andrzejewski T.M."/>
            <person name="Davidsen T.M."/>
            <person name="Wayne K.J."/>
            <person name="Tettelin H."/>
            <person name="Glass J.I."/>
            <person name="Rusch D."/>
            <person name="Podicherti R."/>
            <person name="Tsui H.-C.T."/>
            <person name="Winkler M.E."/>
        </authorList>
    </citation>
    <scope>NUCLEOTIDE SEQUENCE</scope>
</reference>
<dbReference type="Gene3D" id="3.60.60.10">
    <property type="entry name" value="Penicillin V Acylase, Chain A"/>
    <property type="match status" value="1"/>
</dbReference>
<protein>
    <recommendedName>
        <fullName evidence="1">Peptidase C45 hydrolase domain-containing protein</fullName>
    </recommendedName>
</protein>
<dbReference type="InterPro" id="IPR005079">
    <property type="entry name" value="Peptidase_C45_hydrolase"/>
</dbReference>
<dbReference type="AlphaFoldDB" id="A0A382DMY1"/>
<organism evidence="2">
    <name type="scientific">marine metagenome</name>
    <dbReference type="NCBI Taxonomy" id="408172"/>
    <lineage>
        <taxon>unclassified sequences</taxon>
        <taxon>metagenomes</taxon>
        <taxon>ecological metagenomes</taxon>
    </lineage>
</organism>
<proteinExistence type="predicted"/>
<accession>A0A382DMY1</accession>
<evidence type="ECO:0000259" key="1">
    <source>
        <dbReference type="Pfam" id="PF03417"/>
    </source>
</evidence>
<gene>
    <name evidence="2" type="ORF">METZ01_LOCUS192208</name>
</gene>
<dbReference type="SUPFAM" id="SSF56235">
    <property type="entry name" value="N-terminal nucleophile aminohydrolases (Ntn hydrolases)"/>
    <property type="match status" value="1"/>
</dbReference>
<sequence length="283" mass="32389">MKTRRTSRLNSLILALCLMILLNPSQAEACSVLYYKDLATNKIYAVNAEDYFLDVDAYIQIEPKTRKKFARLWYGWNSFAQGGINEEGLFFDAAITPEQEKIKGYGNPKNNLGDKILAYASTVEEALGVLEKEKIALNKSHMLFGDRNGQAVIVEWVGGERKLHWIEDNKLVMTNFLLSEPEAGNYPDFRYNSIIDRINELELSGQEINLNKIGNTFGLAVQPAREDENKRLGGTVYTSFINITENKFVLSYRFSNQDVIILDLNEEFLKSKRQTINFEKLFN</sequence>
<dbReference type="EMBL" id="UINC01040037">
    <property type="protein sequence ID" value="SVB39354.1"/>
    <property type="molecule type" value="Genomic_DNA"/>
</dbReference>
<feature type="domain" description="Peptidase C45 hydrolase" evidence="1">
    <location>
        <begin position="80"/>
        <end position="178"/>
    </location>
</feature>